<reference evidence="1 2" key="1">
    <citation type="submission" date="2013-12" db="EMBL/GenBank/DDBJ databases">
        <title>Genome and proteome characterization of Caldibacillus debilis GB1 derived from a cellulolytic aero-tolerant co-culture.</title>
        <authorList>
            <person name="Wushke S.T."/>
            <person name="Zhang X."/>
            <person name="Fristensky B."/>
            <person name="Wilkins J.A."/>
            <person name="Levin D.B."/>
            <person name="Sparling R."/>
        </authorList>
    </citation>
    <scope>NUCLEOTIDE SEQUENCE [LARGE SCALE GENOMIC DNA]</scope>
    <source>
        <strain evidence="1 2">GB1</strain>
    </source>
</reference>
<dbReference type="RefSeq" id="WP_183041611.1">
    <property type="nucleotide sequence ID" value="NZ_AZRV01000035.1"/>
</dbReference>
<dbReference type="Proteomes" id="UP000286235">
    <property type="component" value="Unassembled WGS sequence"/>
</dbReference>
<proteinExistence type="predicted"/>
<sequence>MPRVYDDRTGETLFRGTNAECVCFILAHFDENDDDYEHIWIGEDEPKIPAQAELEHNSNPLFGPTGNKMIDSLLK</sequence>
<evidence type="ECO:0000313" key="1">
    <source>
        <dbReference type="EMBL" id="RKO61773.1"/>
    </source>
</evidence>
<keyword evidence="2" id="KW-1185">Reference proteome</keyword>
<name>A0A420VEI4_9BACI</name>
<protein>
    <submittedName>
        <fullName evidence="1">Uncharacterized protein</fullName>
    </submittedName>
</protein>
<dbReference type="EMBL" id="AZRV01000035">
    <property type="protein sequence ID" value="RKO61773.1"/>
    <property type="molecule type" value="Genomic_DNA"/>
</dbReference>
<evidence type="ECO:0000313" key="2">
    <source>
        <dbReference type="Proteomes" id="UP000286235"/>
    </source>
</evidence>
<gene>
    <name evidence="1" type="ORF">Cdeb_01266</name>
</gene>
<organism evidence="1 2">
    <name type="scientific">Caldibacillus debilis GB1</name>
    <dbReference type="NCBI Taxonomy" id="1339248"/>
    <lineage>
        <taxon>Bacteria</taxon>
        <taxon>Bacillati</taxon>
        <taxon>Bacillota</taxon>
        <taxon>Bacilli</taxon>
        <taxon>Bacillales</taxon>
        <taxon>Bacillaceae</taxon>
        <taxon>Caldibacillus</taxon>
    </lineage>
</organism>
<comment type="caution">
    <text evidence="1">The sequence shown here is derived from an EMBL/GenBank/DDBJ whole genome shotgun (WGS) entry which is preliminary data.</text>
</comment>
<accession>A0A420VEI4</accession>
<dbReference type="AlphaFoldDB" id="A0A420VEI4"/>